<dbReference type="EMBL" id="PDPS01000037">
    <property type="protein sequence ID" value="PID56217.1"/>
    <property type="molecule type" value="Genomic_DNA"/>
</dbReference>
<feature type="domain" description="Gfo/Idh/MocA-like oxidoreductase N-terminal" evidence="3">
    <location>
        <begin position="2"/>
        <end position="122"/>
    </location>
</feature>
<sequence>MVRFGVIGAGRIGRMHARNLTFRIPDAEVLAVSDIYVDGARNCAQECRIPKAVQDHREIMEDPDIDAIFVCSSTETHSQMIIEGAEAGKHIFCEKPIDADIARIDAALDAVEKAGVKLQIGFNRRFDPDFKHARDSVAAGRLGTPHVIKITSRDPEPPPIDYVKASGGLFFDMMIHDFDMCRYLMGEEVVEIYAAGTSLVDPKIGEVGDIDTAVVTLTYDSGAYCIIDNSRKAVYGYDQRIEVFGTEGCVVVGNPAPYAATFFKRGKVEYDPLHYFFLDRYKDAYLLETLEFIKCIKDDRVPAPTGIDGKIPVLMAMAAAESLKERRPVPLTVE</sequence>
<dbReference type="InterPro" id="IPR000683">
    <property type="entry name" value="Gfo/Idh/MocA-like_OxRdtase_N"/>
</dbReference>
<evidence type="ECO:0000313" key="6">
    <source>
        <dbReference type="Proteomes" id="UP000229740"/>
    </source>
</evidence>
<dbReference type="InterPro" id="IPR030827">
    <property type="entry name" value="Myo_inos_IolG"/>
</dbReference>
<dbReference type="AlphaFoldDB" id="A0A2G6E2N7"/>
<dbReference type="FunFam" id="3.30.360.10:FF:000023">
    <property type="entry name" value="Inositol 2-dehydrogenase"/>
    <property type="match status" value="1"/>
</dbReference>
<evidence type="ECO:0000256" key="1">
    <source>
        <dbReference type="ARBA" id="ARBA00010928"/>
    </source>
</evidence>
<reference evidence="5 6" key="1">
    <citation type="submission" date="2017-10" db="EMBL/GenBank/DDBJ databases">
        <title>Novel microbial diversity and functional potential in the marine mammal oral microbiome.</title>
        <authorList>
            <person name="Dudek N.K."/>
            <person name="Sun C.L."/>
            <person name="Burstein D."/>
            <person name="Kantor R.S."/>
            <person name="Aliaga Goltsman D.S."/>
            <person name="Bik E.M."/>
            <person name="Thomas B.C."/>
            <person name="Banfield J.F."/>
            <person name="Relman D.A."/>
        </authorList>
    </citation>
    <scope>NUCLEOTIDE SEQUENCE [LARGE SCALE GENOMIC DNA]</scope>
    <source>
        <strain evidence="5">DOLZORAL124_49_17</strain>
    </source>
</reference>
<dbReference type="InterPro" id="IPR036291">
    <property type="entry name" value="NAD(P)-bd_dom_sf"/>
</dbReference>
<evidence type="ECO:0000259" key="3">
    <source>
        <dbReference type="Pfam" id="PF01408"/>
    </source>
</evidence>
<accession>A0A2G6E2N7</accession>
<gene>
    <name evidence="5" type="primary">iolG</name>
    <name evidence="5" type="ORF">CSB45_12400</name>
</gene>
<dbReference type="PANTHER" id="PTHR42840">
    <property type="entry name" value="NAD(P)-BINDING ROSSMANN-FOLD SUPERFAMILY PROTEIN-RELATED"/>
    <property type="match status" value="1"/>
</dbReference>
<comment type="similarity">
    <text evidence="1">Belongs to the Gfo/Idh/MocA family.</text>
</comment>
<dbReference type="GO" id="GO:0000166">
    <property type="term" value="F:nucleotide binding"/>
    <property type="evidence" value="ECO:0007669"/>
    <property type="project" value="InterPro"/>
</dbReference>
<dbReference type="InterPro" id="IPR055170">
    <property type="entry name" value="GFO_IDH_MocA-like_dom"/>
</dbReference>
<dbReference type="Pfam" id="PF01408">
    <property type="entry name" value="GFO_IDH_MocA"/>
    <property type="match status" value="1"/>
</dbReference>
<organism evidence="5 6">
    <name type="scientific">candidate division KSB3 bacterium</name>
    <dbReference type="NCBI Taxonomy" id="2044937"/>
    <lineage>
        <taxon>Bacteria</taxon>
        <taxon>candidate division KSB3</taxon>
    </lineage>
</organism>
<comment type="caution">
    <text evidence="5">The sequence shown here is derived from an EMBL/GenBank/DDBJ whole genome shotgun (WGS) entry which is preliminary data.</text>
</comment>
<dbReference type="Proteomes" id="UP000229740">
    <property type="component" value="Unassembled WGS sequence"/>
</dbReference>
<dbReference type="Gene3D" id="3.40.50.720">
    <property type="entry name" value="NAD(P)-binding Rossmann-like Domain"/>
    <property type="match status" value="1"/>
</dbReference>
<dbReference type="SUPFAM" id="SSF55347">
    <property type="entry name" value="Glyceraldehyde-3-phosphate dehydrogenase-like, C-terminal domain"/>
    <property type="match status" value="1"/>
</dbReference>
<dbReference type="GO" id="GO:0016491">
    <property type="term" value="F:oxidoreductase activity"/>
    <property type="evidence" value="ECO:0007669"/>
    <property type="project" value="UniProtKB-KW"/>
</dbReference>
<name>A0A2G6E2N7_9BACT</name>
<protein>
    <submittedName>
        <fullName evidence="5">Inositol 2-dehydrogenase</fullName>
    </submittedName>
</protein>
<proteinExistence type="inferred from homology"/>
<feature type="domain" description="GFO/IDH/MocA-like oxidoreductase" evidence="4">
    <location>
        <begin position="130"/>
        <end position="250"/>
    </location>
</feature>
<evidence type="ECO:0000256" key="2">
    <source>
        <dbReference type="ARBA" id="ARBA00023002"/>
    </source>
</evidence>
<dbReference type="NCBIfam" id="TIGR04380">
    <property type="entry name" value="myo_inos_iolG"/>
    <property type="match status" value="1"/>
</dbReference>
<dbReference type="SUPFAM" id="SSF51735">
    <property type="entry name" value="NAD(P)-binding Rossmann-fold domains"/>
    <property type="match status" value="1"/>
</dbReference>
<keyword evidence="2" id="KW-0560">Oxidoreductase</keyword>
<dbReference type="PANTHER" id="PTHR42840:SF3">
    <property type="entry name" value="BINDING ROSSMANN FOLD OXIDOREDUCTASE, PUTATIVE (AFU_ORTHOLOGUE AFUA_2G10240)-RELATED"/>
    <property type="match status" value="1"/>
</dbReference>
<evidence type="ECO:0000259" key="4">
    <source>
        <dbReference type="Pfam" id="PF22725"/>
    </source>
</evidence>
<dbReference type="Gene3D" id="3.30.360.10">
    <property type="entry name" value="Dihydrodipicolinate Reductase, domain 2"/>
    <property type="match status" value="1"/>
</dbReference>
<dbReference type="Pfam" id="PF22725">
    <property type="entry name" value="GFO_IDH_MocA_C3"/>
    <property type="match status" value="1"/>
</dbReference>
<evidence type="ECO:0000313" key="5">
    <source>
        <dbReference type="EMBL" id="PID56217.1"/>
    </source>
</evidence>